<name>A0ACB8ZSC4_CICIN</name>
<comment type="caution">
    <text evidence="1">The sequence shown here is derived from an EMBL/GenBank/DDBJ whole genome shotgun (WGS) entry which is preliminary data.</text>
</comment>
<organism evidence="1 2">
    <name type="scientific">Cichorium intybus</name>
    <name type="common">Chicory</name>
    <dbReference type="NCBI Taxonomy" id="13427"/>
    <lineage>
        <taxon>Eukaryota</taxon>
        <taxon>Viridiplantae</taxon>
        <taxon>Streptophyta</taxon>
        <taxon>Embryophyta</taxon>
        <taxon>Tracheophyta</taxon>
        <taxon>Spermatophyta</taxon>
        <taxon>Magnoliopsida</taxon>
        <taxon>eudicotyledons</taxon>
        <taxon>Gunneridae</taxon>
        <taxon>Pentapetalae</taxon>
        <taxon>asterids</taxon>
        <taxon>campanulids</taxon>
        <taxon>Asterales</taxon>
        <taxon>Asteraceae</taxon>
        <taxon>Cichorioideae</taxon>
        <taxon>Cichorieae</taxon>
        <taxon>Cichoriinae</taxon>
        <taxon>Cichorium</taxon>
    </lineage>
</organism>
<reference evidence="1 2" key="2">
    <citation type="journal article" date="2022" name="Mol. Ecol. Resour.">
        <title>The genomes of chicory, endive, great burdock and yacon provide insights into Asteraceae paleo-polyploidization history and plant inulin production.</title>
        <authorList>
            <person name="Fan W."/>
            <person name="Wang S."/>
            <person name="Wang H."/>
            <person name="Wang A."/>
            <person name="Jiang F."/>
            <person name="Liu H."/>
            <person name="Zhao H."/>
            <person name="Xu D."/>
            <person name="Zhang Y."/>
        </authorList>
    </citation>
    <scope>NUCLEOTIDE SEQUENCE [LARGE SCALE GENOMIC DNA]</scope>
    <source>
        <strain evidence="2">cv. Punajuju</strain>
        <tissue evidence="1">Leaves</tissue>
    </source>
</reference>
<gene>
    <name evidence="1" type="ORF">L2E82_45007</name>
</gene>
<proteinExistence type="predicted"/>
<evidence type="ECO:0000313" key="2">
    <source>
        <dbReference type="Proteomes" id="UP001055811"/>
    </source>
</evidence>
<sequence>MKNIVKSRKEDANASSSFTRLPDEIILQVLNKLIDSKTLICCYLVSKRFSSIVVQVDAISFTAPFLHRRIPDENTVSNYTPSRHLPPELSSFHREFFGSANMFLSKFKGVRSLCVTLPSSSEIGIDNRCLFKWRVKFGNRIGSFIFLSPKSVRDEDGFYLNQIGDEEENIELINDLFNQKIDISFQCLYDAMASHKIMLYLLKDLPMLEEVSITGSGRRGKLFLSGEKLREVKEWVHSSSETMMDHVEIIDIVRNCYIPVLKLPVSGYVIKGIDVIVIKMKGFQGGNDGLMNSNDGFEDKEEAAYTEAVMEILNKHKGMMHTIWPRVI</sequence>
<dbReference type="Proteomes" id="UP001055811">
    <property type="component" value="Linkage Group LG08"/>
</dbReference>
<evidence type="ECO:0000313" key="1">
    <source>
        <dbReference type="EMBL" id="KAI3700381.1"/>
    </source>
</evidence>
<keyword evidence="2" id="KW-1185">Reference proteome</keyword>
<accession>A0ACB8ZSC4</accession>
<reference evidence="2" key="1">
    <citation type="journal article" date="2022" name="Mol. Ecol. Resour.">
        <title>The genomes of chicory, endive, great burdock and yacon provide insights into Asteraceae palaeo-polyploidization history and plant inulin production.</title>
        <authorList>
            <person name="Fan W."/>
            <person name="Wang S."/>
            <person name="Wang H."/>
            <person name="Wang A."/>
            <person name="Jiang F."/>
            <person name="Liu H."/>
            <person name="Zhao H."/>
            <person name="Xu D."/>
            <person name="Zhang Y."/>
        </authorList>
    </citation>
    <scope>NUCLEOTIDE SEQUENCE [LARGE SCALE GENOMIC DNA]</scope>
    <source>
        <strain evidence="2">cv. Punajuju</strain>
    </source>
</reference>
<dbReference type="EMBL" id="CM042016">
    <property type="protein sequence ID" value="KAI3700381.1"/>
    <property type="molecule type" value="Genomic_DNA"/>
</dbReference>
<protein>
    <submittedName>
        <fullName evidence="1">Uncharacterized protein</fullName>
    </submittedName>
</protein>